<feature type="region of interest" description="Disordered" evidence="1">
    <location>
        <begin position="684"/>
        <end position="710"/>
    </location>
</feature>
<evidence type="ECO:0000313" key="2">
    <source>
        <dbReference type="EMBL" id="BCR84442.1"/>
    </source>
</evidence>
<feature type="compositionally biased region" description="Basic and acidic residues" evidence="1">
    <location>
        <begin position="23"/>
        <end position="37"/>
    </location>
</feature>
<feature type="compositionally biased region" description="Acidic residues" evidence="1">
    <location>
        <begin position="632"/>
        <end position="646"/>
    </location>
</feature>
<dbReference type="Gene3D" id="3.80.10.10">
    <property type="entry name" value="Ribonuclease Inhibitor"/>
    <property type="match status" value="1"/>
</dbReference>
<feature type="region of interest" description="Disordered" evidence="1">
    <location>
        <begin position="1"/>
        <end position="146"/>
    </location>
</feature>
<feature type="compositionally biased region" description="Polar residues" evidence="1">
    <location>
        <begin position="116"/>
        <end position="131"/>
    </location>
</feature>
<dbReference type="RefSeq" id="XP_043132964.1">
    <property type="nucleotide sequence ID" value="XM_043276458.1"/>
</dbReference>
<feature type="region of interest" description="Disordered" evidence="1">
    <location>
        <begin position="574"/>
        <end position="666"/>
    </location>
</feature>
<dbReference type="Proteomes" id="UP000637239">
    <property type="component" value="Chromosome 1"/>
</dbReference>
<reference evidence="2" key="2">
    <citation type="submission" date="2021-02" db="EMBL/GenBank/DDBJ databases">
        <title>Aspergillus chevalieri M1 genome sequence.</title>
        <authorList>
            <person name="Kadooka C."/>
            <person name="Mori K."/>
            <person name="Futagami T."/>
        </authorList>
    </citation>
    <scope>NUCLEOTIDE SEQUENCE</scope>
    <source>
        <strain evidence="2">M1</strain>
    </source>
</reference>
<evidence type="ECO:0000256" key="1">
    <source>
        <dbReference type="SAM" id="MobiDB-lite"/>
    </source>
</evidence>
<gene>
    <name evidence="2" type="ORF">ACHE_11844A</name>
</gene>
<dbReference type="GeneID" id="66978801"/>
<dbReference type="AlphaFoldDB" id="A0A7R7VHH2"/>
<proteinExistence type="predicted"/>
<evidence type="ECO:0000313" key="3">
    <source>
        <dbReference type="Proteomes" id="UP000637239"/>
    </source>
</evidence>
<organism evidence="2 3">
    <name type="scientific">Aspergillus chevalieri</name>
    <name type="common">Eurotium chevalieri</name>
    <dbReference type="NCBI Taxonomy" id="182096"/>
    <lineage>
        <taxon>Eukaryota</taxon>
        <taxon>Fungi</taxon>
        <taxon>Dikarya</taxon>
        <taxon>Ascomycota</taxon>
        <taxon>Pezizomycotina</taxon>
        <taxon>Eurotiomycetes</taxon>
        <taxon>Eurotiomycetidae</taxon>
        <taxon>Eurotiales</taxon>
        <taxon>Aspergillaceae</taxon>
        <taxon>Aspergillus</taxon>
        <taxon>Aspergillus subgen. Aspergillus</taxon>
    </lineage>
</organism>
<sequence length="720" mass="81782">MATSRRSSHPSRPLRSSRLKVQSYHEDSSSDDVHNDDRDGDSDEGELRRLSLSLRPRSSNRIPPSYREESSDENFEGTASDDGIGEVPDVSTHRLPAPTSSNGTAARPRRNRTVKTRSQTSRSKRPMNNSRLELGRPRSKRKKVEVDETPLLTSGVIPPWQHLPYHILFDIFFYASHPLVDERSGTRKGSAQWLVHVALLCHAFSEPALAALYYSPPLIPPAKCHGLLSLLSQPQDSLSTNYINKIKELHVDVEALLLYKSGPTLGYFELPRLIEKTPQVKKMRLYHAEDYVVGIPPWQRARSKWGYPEGLFESIAYSSIRLRSWDWNSRFMETPELAPYALTKHLQPAFQGLEELRLLHVASEEWDEEGDGYLSNEREVVLATALRELPELRRLVFLECSIVNEHLLPNLPETLTSLTLNNCDEVTTANFSAFLTSHGQHLRELNLSHNRHLSMSFIVGLATFCKNLEKFKMDISIHDWSSYHDVEPHFPELIRSSEVPTWPSTLQDIELIQLRKWDDAAAEVFFTSLINTAPELPDLRRLVISAILKIGWRDRATFREKWIGRLEHVFLRRSVPPDPNQRTLRRSPPPSELIEGAAEDTATPHSDTPNSGPSTPSKRQSARLAQRKIMELEDDDDDDDDDDDVEGSPSSSRTAAEGFSDQGHRGMQVQGMCDVVMVRIDNQRPTETQFSEGDFLDEEASGDEDWDGDDWDVAEGGYAW</sequence>
<dbReference type="SUPFAM" id="SSF52047">
    <property type="entry name" value="RNI-like"/>
    <property type="match status" value="1"/>
</dbReference>
<feature type="compositionally biased region" description="Low complexity" evidence="1">
    <location>
        <begin position="50"/>
        <end position="65"/>
    </location>
</feature>
<reference evidence="2" key="1">
    <citation type="submission" date="2021-01" db="EMBL/GenBank/DDBJ databases">
        <authorList>
            <consortium name="Aspergillus chevalieri M1 genome sequencing consortium"/>
            <person name="Kazuki M."/>
            <person name="Futagami T."/>
        </authorList>
    </citation>
    <scope>NUCLEOTIDE SEQUENCE</scope>
    <source>
        <strain evidence="2">M1</strain>
    </source>
</reference>
<accession>A0A7R7VHH2</accession>
<keyword evidence="3" id="KW-1185">Reference proteome</keyword>
<feature type="compositionally biased region" description="Acidic residues" evidence="1">
    <location>
        <begin position="694"/>
        <end position="710"/>
    </location>
</feature>
<dbReference type="KEGG" id="ache:ACHE_11844A"/>
<name>A0A7R7VHH2_ASPCH</name>
<dbReference type="EMBL" id="AP024416">
    <property type="protein sequence ID" value="BCR84442.1"/>
    <property type="molecule type" value="Genomic_DNA"/>
</dbReference>
<protein>
    <submittedName>
        <fullName evidence="2">Uncharacterized protein</fullName>
    </submittedName>
</protein>
<dbReference type="InterPro" id="IPR032675">
    <property type="entry name" value="LRR_dom_sf"/>
</dbReference>
<feature type="compositionally biased region" description="Polar residues" evidence="1">
    <location>
        <begin position="603"/>
        <end position="619"/>
    </location>
</feature>